<organism evidence="4 5">
    <name type="scientific">Nitratireductor thuwali</name>
    <dbReference type="NCBI Taxonomy" id="2267699"/>
    <lineage>
        <taxon>Bacteria</taxon>
        <taxon>Pseudomonadati</taxon>
        <taxon>Pseudomonadota</taxon>
        <taxon>Alphaproteobacteria</taxon>
        <taxon>Hyphomicrobiales</taxon>
        <taxon>Phyllobacteriaceae</taxon>
        <taxon>Nitratireductor</taxon>
    </lineage>
</organism>
<dbReference type="PANTHER" id="PTHR43214:SF42">
    <property type="entry name" value="TRANSCRIPTIONAL REGULATORY PROTEIN DESR"/>
    <property type="match status" value="1"/>
</dbReference>
<dbReference type="CDD" id="cd06170">
    <property type="entry name" value="LuxR_C_like"/>
    <property type="match status" value="1"/>
</dbReference>
<dbReference type="Pfam" id="PF00196">
    <property type="entry name" value="GerE"/>
    <property type="match status" value="1"/>
</dbReference>
<proteinExistence type="predicted"/>
<feature type="region of interest" description="Disordered" evidence="2">
    <location>
        <begin position="157"/>
        <end position="182"/>
    </location>
</feature>
<feature type="region of interest" description="Disordered" evidence="2">
    <location>
        <begin position="254"/>
        <end position="277"/>
    </location>
</feature>
<sequence length="277" mass="30881">MVQRLSRASAVSQFTLAFPSTLENTYRRKLLIVAPPGCVSNALVAAVEREFRWISVSHVLEPGMVCTRFDSEVHLILVDISLLDAFRKNWSAVKCVHPSASAAVMVAAQNRSPASLMQVMDFEAVRGILPMDVNLDIWLAIIRIILKGGEYFPPTLFPRPQQSSSADSNPPAEQYAHRSVRHEQWSETMNDLTVRELEVLAMVARGYQNKIIAADLGLSEHTVKIHLHNIIRKLGVHNRTEAAAVFFRHVKGHGDEANEDTESDQEAISSRRKASGH</sequence>
<reference evidence="4 5" key="1">
    <citation type="submission" date="2018-07" db="EMBL/GenBank/DDBJ databases">
        <title>Genome sequence of Nitratireductor thuwali#1536.</title>
        <authorList>
            <person name="Michoud G."/>
            <person name="Merlino G."/>
            <person name="Sefrji F.O."/>
            <person name="Daffonchio D."/>
        </authorList>
    </citation>
    <scope>NUCLEOTIDE SEQUENCE [LARGE SCALE GENOMIC DNA]</scope>
    <source>
        <strain evidence="5">Nit1536</strain>
    </source>
</reference>
<evidence type="ECO:0000259" key="3">
    <source>
        <dbReference type="PROSITE" id="PS50043"/>
    </source>
</evidence>
<dbReference type="PROSITE" id="PS00622">
    <property type="entry name" value="HTH_LUXR_1"/>
    <property type="match status" value="1"/>
</dbReference>
<keyword evidence="1" id="KW-0238">DNA-binding</keyword>
<dbReference type="PRINTS" id="PR00038">
    <property type="entry name" value="HTHLUXR"/>
</dbReference>
<keyword evidence="5" id="KW-1185">Reference proteome</keyword>
<dbReference type="SUPFAM" id="SSF46894">
    <property type="entry name" value="C-terminal effector domain of the bipartite response regulators"/>
    <property type="match status" value="1"/>
</dbReference>
<dbReference type="InterPro" id="IPR000792">
    <property type="entry name" value="Tscrpt_reg_LuxR_C"/>
</dbReference>
<dbReference type="InterPro" id="IPR039420">
    <property type="entry name" value="WalR-like"/>
</dbReference>
<feature type="domain" description="HTH luxR-type" evidence="3">
    <location>
        <begin position="185"/>
        <end position="250"/>
    </location>
</feature>
<dbReference type="PANTHER" id="PTHR43214">
    <property type="entry name" value="TWO-COMPONENT RESPONSE REGULATOR"/>
    <property type="match status" value="1"/>
</dbReference>
<protein>
    <submittedName>
        <fullName evidence="4">Transcriptional regulatory protein DegU</fullName>
    </submittedName>
</protein>
<evidence type="ECO:0000256" key="1">
    <source>
        <dbReference type="ARBA" id="ARBA00023125"/>
    </source>
</evidence>
<dbReference type="RefSeq" id="WP_338530432.1">
    <property type="nucleotide sequence ID" value="NZ_CP030941.1"/>
</dbReference>
<name>A0ABY5MM69_9HYPH</name>
<dbReference type="Gene3D" id="3.40.50.2300">
    <property type="match status" value="1"/>
</dbReference>
<accession>A0ABY5MM69</accession>
<dbReference type="Proteomes" id="UP001342418">
    <property type="component" value="Chromosome"/>
</dbReference>
<gene>
    <name evidence="4" type="primary">degU_2</name>
    <name evidence="4" type="ORF">NTH_02655</name>
</gene>
<dbReference type="EMBL" id="CP030941">
    <property type="protein sequence ID" value="UUP18175.1"/>
    <property type="molecule type" value="Genomic_DNA"/>
</dbReference>
<evidence type="ECO:0000313" key="4">
    <source>
        <dbReference type="EMBL" id="UUP18175.1"/>
    </source>
</evidence>
<dbReference type="PROSITE" id="PS50043">
    <property type="entry name" value="HTH_LUXR_2"/>
    <property type="match status" value="1"/>
</dbReference>
<dbReference type="SMART" id="SM00421">
    <property type="entry name" value="HTH_LUXR"/>
    <property type="match status" value="1"/>
</dbReference>
<evidence type="ECO:0000313" key="5">
    <source>
        <dbReference type="Proteomes" id="UP001342418"/>
    </source>
</evidence>
<evidence type="ECO:0000256" key="2">
    <source>
        <dbReference type="SAM" id="MobiDB-lite"/>
    </source>
</evidence>
<dbReference type="InterPro" id="IPR016032">
    <property type="entry name" value="Sig_transdc_resp-reg_C-effctor"/>
</dbReference>